<dbReference type="GO" id="GO:0006955">
    <property type="term" value="P:immune response"/>
    <property type="evidence" value="ECO:0007669"/>
    <property type="project" value="InterPro"/>
</dbReference>
<feature type="domain" description="TNFR-Cys" evidence="3">
    <location>
        <begin position="96"/>
        <end position="138"/>
    </location>
</feature>
<dbReference type="InterPro" id="IPR001368">
    <property type="entry name" value="TNFR/NGFR_Cys_rich_reg"/>
</dbReference>
<dbReference type="AlphaFoldDB" id="A0A6P6D5I4"/>
<keyword evidence="1" id="KW-1015">Disulfide bond</keyword>
<dbReference type="GO" id="GO:0006915">
    <property type="term" value="P:apoptotic process"/>
    <property type="evidence" value="ECO:0007669"/>
    <property type="project" value="InterPro"/>
</dbReference>
<dbReference type="InParanoid" id="A0A6P6D5I4"/>
<dbReference type="PANTHER" id="PTHR46838:SF1">
    <property type="entry name" value="TUMOR NECROSIS FACTOR RECEPTOR SUPERFAMILY MEMBER 14"/>
    <property type="match status" value="1"/>
</dbReference>
<dbReference type="CTD" id="8764"/>
<dbReference type="Gene3D" id="2.10.50.10">
    <property type="entry name" value="Tumor Necrosis Factor Receptor, subunit A, domain 2"/>
    <property type="match status" value="3"/>
</dbReference>
<dbReference type="OrthoDB" id="10031141at2759"/>
<feature type="repeat" description="TNFR-Cys" evidence="1">
    <location>
        <begin position="96"/>
        <end position="138"/>
    </location>
</feature>
<evidence type="ECO:0000313" key="4">
    <source>
        <dbReference type="Proteomes" id="UP000515203"/>
    </source>
</evidence>
<dbReference type="GO" id="GO:0007165">
    <property type="term" value="P:signal transduction"/>
    <property type="evidence" value="ECO:0007669"/>
    <property type="project" value="InterPro"/>
</dbReference>
<dbReference type="GeneID" id="101559597"/>
<dbReference type="GO" id="GO:0050829">
    <property type="term" value="P:defense response to Gram-negative bacterium"/>
    <property type="evidence" value="ECO:0007669"/>
    <property type="project" value="TreeGrafter"/>
</dbReference>
<name>A0A6P6D5I4_OCTDE</name>
<feature type="transmembrane region" description="Helical" evidence="2">
    <location>
        <begin position="227"/>
        <end position="252"/>
    </location>
</feature>
<feature type="disulfide bond" evidence="1">
    <location>
        <begin position="97"/>
        <end position="112"/>
    </location>
</feature>
<dbReference type="InterPro" id="IPR008063">
    <property type="entry name" value="Fas_rcpt"/>
</dbReference>
<dbReference type="RefSeq" id="XP_023555331.1">
    <property type="nucleotide sequence ID" value="XM_023699563.1"/>
</dbReference>
<dbReference type="GO" id="GO:0009897">
    <property type="term" value="C:external side of plasma membrane"/>
    <property type="evidence" value="ECO:0007669"/>
    <property type="project" value="TreeGrafter"/>
</dbReference>
<dbReference type="GO" id="GO:0050830">
    <property type="term" value="P:defense response to Gram-positive bacterium"/>
    <property type="evidence" value="ECO:0007669"/>
    <property type="project" value="TreeGrafter"/>
</dbReference>
<dbReference type="Proteomes" id="UP000515203">
    <property type="component" value="Unplaced"/>
</dbReference>
<keyword evidence="2" id="KW-0812">Transmembrane</keyword>
<dbReference type="PRINTS" id="PR01680">
    <property type="entry name" value="TNFACTORR6"/>
</dbReference>
<dbReference type="GO" id="GO:0004888">
    <property type="term" value="F:transmembrane signaling receptor activity"/>
    <property type="evidence" value="ECO:0007669"/>
    <property type="project" value="InterPro"/>
</dbReference>
<feature type="domain" description="TNFR-Cys" evidence="3">
    <location>
        <begin position="139"/>
        <end position="181"/>
    </location>
</feature>
<keyword evidence="2" id="KW-0472">Membrane</keyword>
<comment type="caution">
    <text evidence="1">Lacks conserved residue(s) required for the propagation of feature annotation.</text>
</comment>
<organism evidence="4 5">
    <name type="scientific">Octodon degus</name>
    <name type="common">Degu</name>
    <name type="synonym">Sciurus degus</name>
    <dbReference type="NCBI Taxonomy" id="10160"/>
    <lineage>
        <taxon>Eukaryota</taxon>
        <taxon>Metazoa</taxon>
        <taxon>Chordata</taxon>
        <taxon>Craniata</taxon>
        <taxon>Vertebrata</taxon>
        <taxon>Euteleostomi</taxon>
        <taxon>Mammalia</taxon>
        <taxon>Eutheria</taxon>
        <taxon>Euarchontoglires</taxon>
        <taxon>Glires</taxon>
        <taxon>Rodentia</taxon>
        <taxon>Hystricomorpha</taxon>
        <taxon>Octodontidae</taxon>
        <taxon>Octodon</taxon>
    </lineage>
</organism>
<dbReference type="GO" id="GO:0002720">
    <property type="term" value="P:positive regulation of cytokine production involved in immune response"/>
    <property type="evidence" value="ECO:0007669"/>
    <property type="project" value="TreeGrafter"/>
</dbReference>
<keyword evidence="2" id="KW-1133">Transmembrane helix</keyword>
<feature type="repeat" description="TNFR-Cys" evidence="1">
    <location>
        <begin position="139"/>
        <end position="181"/>
    </location>
</feature>
<dbReference type="GO" id="GO:2000406">
    <property type="term" value="P:positive regulation of T cell migration"/>
    <property type="evidence" value="ECO:0007669"/>
    <property type="project" value="TreeGrafter"/>
</dbReference>
<evidence type="ECO:0000256" key="1">
    <source>
        <dbReference type="PROSITE-ProRule" id="PRU00206"/>
    </source>
</evidence>
<accession>A0A6P6D5I4</accession>
<dbReference type="PROSITE" id="PS50050">
    <property type="entry name" value="TNFR_NGFR_2"/>
    <property type="match status" value="2"/>
</dbReference>
<protein>
    <submittedName>
        <fullName evidence="5">Tumor necrosis factor receptor superfamily member 14 isoform X1</fullName>
    </submittedName>
</protein>
<dbReference type="PANTHER" id="PTHR46838">
    <property type="entry name" value="TUMOR NECROSIS FACTOR RECEPTOR SUPERFAMILY MEMBER 14"/>
    <property type="match status" value="1"/>
</dbReference>
<proteinExistence type="predicted"/>
<dbReference type="SUPFAM" id="SSF57586">
    <property type="entry name" value="TNF receptor-like"/>
    <property type="match status" value="3"/>
</dbReference>
<dbReference type="InterPro" id="IPR034031">
    <property type="entry name" value="TNFRSF14/UL144_N"/>
</dbReference>
<evidence type="ECO:0000259" key="3">
    <source>
        <dbReference type="PROSITE" id="PS50050"/>
    </source>
</evidence>
<evidence type="ECO:0000313" key="5">
    <source>
        <dbReference type="RefSeq" id="XP_023555331.1"/>
    </source>
</evidence>
<reference evidence="5" key="1">
    <citation type="submission" date="2025-08" db="UniProtKB">
        <authorList>
            <consortium name="RefSeq"/>
        </authorList>
    </citation>
    <scope>IDENTIFICATION</scope>
</reference>
<gene>
    <name evidence="5" type="primary">Tnfrsf14</name>
</gene>
<dbReference type="SMART" id="SM00208">
    <property type="entry name" value="TNFR"/>
    <property type="match status" value="4"/>
</dbReference>
<dbReference type="GO" id="GO:0046642">
    <property type="term" value="P:negative regulation of alpha-beta T cell proliferation"/>
    <property type="evidence" value="ECO:0007669"/>
    <property type="project" value="TreeGrafter"/>
</dbReference>
<dbReference type="PROSITE" id="PS00652">
    <property type="entry name" value="TNFR_NGFR_1"/>
    <property type="match status" value="1"/>
</dbReference>
<dbReference type="FunFam" id="2.10.50.10:FF:000007">
    <property type="entry name" value="TNF receptor superfamily member 14"/>
    <property type="match status" value="1"/>
</dbReference>
<evidence type="ECO:0000256" key="2">
    <source>
        <dbReference type="SAM" id="Phobius"/>
    </source>
</evidence>
<dbReference type="CDD" id="cd10582">
    <property type="entry name" value="TNFRSF14"/>
    <property type="match status" value="1"/>
</dbReference>
<feature type="disulfide bond" evidence="1">
    <location>
        <begin position="163"/>
        <end position="181"/>
    </location>
</feature>
<dbReference type="FunCoup" id="A0A6P6D5I4">
    <property type="interactions" value="481"/>
</dbReference>
<keyword evidence="4" id="KW-1185">Reference proteome</keyword>
<sequence length="310" mass="33985">MGALPGWGPRSWNPVPKANTLRLSGRVTGQTCCSLRHLPAAQALCFLLLGFAQRSPAQPMCREEEFPVALECCPKCSPGFYVRYICSEETGTECAPCPEGSYTAHPNGLEQCLRCRDCEPDMGLVTRRRCSSTQDTTCDCSPGRFCKAREGDHCVLCQPHTACHPGQRVKERGNSSQDTLCVGCPLGTFSPNGTLDQCLPWTRCSGWLQWETEPGTSSKDATCSSGLSMLVLCIVTALVLLFVTPFLAVWLWKKRKRLRGFRAPVTNLNQETRGRAEHTAMTEALQSLPDVTTVAVEETAPPLRGKDSHC</sequence>
<keyword evidence="5" id="KW-0675">Receptor</keyword>
<dbReference type="Pfam" id="PF00020">
    <property type="entry name" value="TNFR_c6"/>
    <property type="match status" value="3"/>
</dbReference>